<proteinExistence type="predicted"/>
<dbReference type="EMBL" id="CP018154">
    <property type="protein sequence ID" value="APG61587.1"/>
    <property type="molecule type" value="Genomic_DNA"/>
</dbReference>
<organism evidence="2 3">
    <name type="scientific">Sphingorhabdus lutea</name>
    <dbReference type="NCBI Taxonomy" id="1913578"/>
    <lineage>
        <taxon>Bacteria</taxon>
        <taxon>Pseudomonadati</taxon>
        <taxon>Pseudomonadota</taxon>
        <taxon>Alphaproteobacteria</taxon>
        <taxon>Sphingomonadales</taxon>
        <taxon>Sphingomonadaceae</taxon>
        <taxon>Sphingorhabdus</taxon>
    </lineage>
</organism>
<gene>
    <name evidence="2" type="ORF">LPB140_00590</name>
</gene>
<dbReference type="OrthoDB" id="6024295at2"/>
<feature type="transmembrane region" description="Helical" evidence="1">
    <location>
        <begin position="89"/>
        <end position="108"/>
    </location>
</feature>
<protein>
    <recommendedName>
        <fullName evidence="4">DUF2178 domain-containing protein</fullName>
    </recommendedName>
</protein>
<keyword evidence="1" id="KW-1133">Transmembrane helix</keyword>
<reference evidence="2 3" key="1">
    <citation type="submission" date="2016-11" db="EMBL/GenBank/DDBJ databases">
        <title>Sphingorhabdus sp. LPB0140, isolated from marine environment.</title>
        <authorList>
            <person name="Kim E."/>
            <person name="Yi H."/>
        </authorList>
    </citation>
    <scope>NUCLEOTIDE SEQUENCE [LARGE SCALE GENOMIC DNA]</scope>
    <source>
        <strain evidence="2 3">LPB0140</strain>
    </source>
</reference>
<evidence type="ECO:0008006" key="4">
    <source>
        <dbReference type="Google" id="ProtNLM"/>
    </source>
</evidence>
<accession>A0A1L3J8Y2</accession>
<sequence length="140" mass="15846">MSFREKIHWVAFISIGIVFGWYFLSYPWDIVGTRAGVGAAAGMLVPVTIIIIASMSVVTIFFAIKSPKETSIREDEREKTIHLRGTHMAYYPLVLGVWGNLFAIFYHVSPAMHLNILIATVVVAEMVRVGAQLYFYRRGY</sequence>
<keyword evidence="1" id="KW-0812">Transmembrane</keyword>
<dbReference type="AlphaFoldDB" id="A0A1L3J8Y2"/>
<dbReference type="Proteomes" id="UP000242561">
    <property type="component" value="Chromosome"/>
</dbReference>
<evidence type="ECO:0000256" key="1">
    <source>
        <dbReference type="SAM" id="Phobius"/>
    </source>
</evidence>
<name>A0A1L3J8Y2_9SPHN</name>
<feature type="transmembrane region" description="Helical" evidence="1">
    <location>
        <begin position="7"/>
        <end position="24"/>
    </location>
</feature>
<keyword evidence="3" id="KW-1185">Reference proteome</keyword>
<dbReference type="KEGG" id="sphl:LPB140_00590"/>
<dbReference type="RefSeq" id="WP_072558232.1">
    <property type="nucleotide sequence ID" value="NZ_CP018154.1"/>
</dbReference>
<feature type="transmembrane region" description="Helical" evidence="1">
    <location>
        <begin position="44"/>
        <end position="64"/>
    </location>
</feature>
<feature type="transmembrane region" description="Helical" evidence="1">
    <location>
        <begin position="114"/>
        <end position="136"/>
    </location>
</feature>
<keyword evidence="1" id="KW-0472">Membrane</keyword>
<dbReference type="STRING" id="1913578.LPB140_00590"/>
<evidence type="ECO:0000313" key="3">
    <source>
        <dbReference type="Proteomes" id="UP000242561"/>
    </source>
</evidence>
<evidence type="ECO:0000313" key="2">
    <source>
        <dbReference type="EMBL" id="APG61587.1"/>
    </source>
</evidence>